<dbReference type="AlphaFoldDB" id="A0A0P1B165"/>
<protein>
    <submittedName>
        <fullName evidence="1">Uncharacterized protein</fullName>
    </submittedName>
</protein>
<keyword evidence="2" id="KW-1185">Reference proteome</keyword>
<dbReference type="EMBL" id="CCYD01002864">
    <property type="protein sequence ID" value="CEG47932.1"/>
    <property type="molecule type" value="Genomic_DNA"/>
</dbReference>
<reference evidence="2" key="1">
    <citation type="submission" date="2014-09" db="EMBL/GenBank/DDBJ databases">
        <authorList>
            <person name="Sharma Rahul"/>
            <person name="Thines Marco"/>
        </authorList>
    </citation>
    <scope>NUCLEOTIDE SEQUENCE [LARGE SCALE GENOMIC DNA]</scope>
</reference>
<dbReference type="RefSeq" id="XP_024584301.1">
    <property type="nucleotide sequence ID" value="XM_024718953.1"/>
</dbReference>
<evidence type="ECO:0000313" key="2">
    <source>
        <dbReference type="Proteomes" id="UP000054928"/>
    </source>
</evidence>
<name>A0A0P1B165_PLAHL</name>
<dbReference type="Proteomes" id="UP000054928">
    <property type="component" value="Unassembled WGS sequence"/>
</dbReference>
<organism evidence="1 2">
    <name type="scientific">Plasmopara halstedii</name>
    <name type="common">Downy mildew of sunflower</name>
    <dbReference type="NCBI Taxonomy" id="4781"/>
    <lineage>
        <taxon>Eukaryota</taxon>
        <taxon>Sar</taxon>
        <taxon>Stramenopiles</taxon>
        <taxon>Oomycota</taxon>
        <taxon>Peronosporomycetes</taxon>
        <taxon>Peronosporales</taxon>
        <taxon>Peronosporaceae</taxon>
        <taxon>Plasmopara</taxon>
    </lineage>
</organism>
<dbReference type="GeneID" id="36400310"/>
<sequence length="55" mass="5778">MKSKLPTGAQMPGDSLSTLNVAHLEEDLTIENFGRSGNLEISSTTPSSGVISMDI</sequence>
<accession>A0A0P1B165</accession>
<proteinExistence type="predicted"/>
<evidence type="ECO:0000313" key="1">
    <source>
        <dbReference type="EMBL" id="CEG47932.1"/>
    </source>
</evidence>